<feature type="domain" description="Histidine kinase" evidence="10">
    <location>
        <begin position="200"/>
        <end position="415"/>
    </location>
</feature>
<comment type="caution">
    <text evidence="11">The sequence shown here is derived from an EMBL/GenBank/DDBJ whole genome shotgun (WGS) entry which is preliminary data.</text>
</comment>
<sequence>MSARRSPPPPHPVPAPEEKPGLLRKYRELLAKHEQLVRRLEERTTLHVSTFRLSSWALETSDSALAVLSAGSVVLANSRWHALNRNRGPWQRMAEPGLGVRTGAAPTHASLREMAQVERDAALALESVGSRVARYRQTHEAHPQVLEVRSERVAGPLEGHVLVLARDITEQARDEEELLCARATMLERAQIRALGELSAGMAHDLRNTLNAMRMRLEMLQHDVAPTGQHQPHLEALARIVSDADARVSRLQDFTRQKARAFRERVQLTEVVRDAVDIARGGIEHRPLPRGHFLRLNVVMPPRLPLVAGSAMELRYVLINLLINARDAMSRGGTIHVRAVHKGATVRLTVEDEGTGIAPEHLPHLFQSFFTTKGNDGTGLGLSMAHGVVTRAGGTLTGANRKQGGAVFTLTFPALAADRKSPKKALAKKATARRKPR</sequence>
<dbReference type="PROSITE" id="PS50109">
    <property type="entry name" value="HIS_KIN"/>
    <property type="match status" value="1"/>
</dbReference>
<keyword evidence="12" id="KW-1185">Reference proteome</keyword>
<dbReference type="Gene3D" id="3.30.565.10">
    <property type="entry name" value="Histidine kinase-like ATPase, C-terminal domain"/>
    <property type="match status" value="1"/>
</dbReference>
<dbReference type="RefSeq" id="WP_120540474.1">
    <property type="nucleotide sequence ID" value="NZ_RAVZ01000051.1"/>
</dbReference>
<comment type="catalytic activity">
    <reaction evidence="1">
        <text>ATP + protein L-histidine = ADP + protein N-phospho-L-histidine.</text>
        <dbReference type="EC" id="2.7.13.3"/>
    </reaction>
</comment>
<dbReference type="Proteomes" id="UP000268094">
    <property type="component" value="Unassembled WGS sequence"/>
</dbReference>
<evidence type="ECO:0000256" key="6">
    <source>
        <dbReference type="ARBA" id="ARBA00022777"/>
    </source>
</evidence>
<dbReference type="InterPro" id="IPR003661">
    <property type="entry name" value="HisK_dim/P_dom"/>
</dbReference>
<dbReference type="CDD" id="cd00082">
    <property type="entry name" value="HisKA"/>
    <property type="match status" value="1"/>
</dbReference>
<keyword evidence="4" id="KW-0808">Transferase</keyword>
<protein>
    <recommendedName>
        <fullName evidence="2">histidine kinase</fullName>
        <ecNumber evidence="2">2.7.13.3</ecNumber>
    </recommendedName>
</protein>
<keyword evidence="3" id="KW-0597">Phosphoprotein</keyword>
<dbReference type="PANTHER" id="PTHR43065:SF46">
    <property type="entry name" value="C4-DICARBOXYLATE TRANSPORT SENSOR PROTEIN DCTB"/>
    <property type="match status" value="1"/>
</dbReference>
<keyword evidence="8" id="KW-0902">Two-component regulatory system</keyword>
<evidence type="ECO:0000313" key="11">
    <source>
        <dbReference type="EMBL" id="RKG90835.1"/>
    </source>
</evidence>
<dbReference type="Gene3D" id="1.10.287.130">
    <property type="match status" value="1"/>
</dbReference>
<proteinExistence type="predicted"/>
<accession>A0A3A8J5S5</accession>
<dbReference type="EC" id="2.7.13.3" evidence="2"/>
<keyword evidence="6 11" id="KW-0418">Kinase</keyword>
<organism evidence="11 12">
    <name type="scientific">Corallococcus terminator</name>
    <dbReference type="NCBI Taxonomy" id="2316733"/>
    <lineage>
        <taxon>Bacteria</taxon>
        <taxon>Pseudomonadati</taxon>
        <taxon>Myxococcota</taxon>
        <taxon>Myxococcia</taxon>
        <taxon>Myxococcales</taxon>
        <taxon>Cystobacterineae</taxon>
        <taxon>Myxococcaceae</taxon>
        <taxon>Corallococcus</taxon>
    </lineage>
</organism>
<dbReference type="PANTHER" id="PTHR43065">
    <property type="entry name" value="SENSOR HISTIDINE KINASE"/>
    <property type="match status" value="1"/>
</dbReference>
<dbReference type="SMART" id="SM00388">
    <property type="entry name" value="HisKA"/>
    <property type="match status" value="1"/>
</dbReference>
<dbReference type="SUPFAM" id="SSF47384">
    <property type="entry name" value="Homodimeric domain of signal transducing histidine kinase"/>
    <property type="match status" value="1"/>
</dbReference>
<evidence type="ECO:0000259" key="10">
    <source>
        <dbReference type="PROSITE" id="PS50109"/>
    </source>
</evidence>
<evidence type="ECO:0000256" key="4">
    <source>
        <dbReference type="ARBA" id="ARBA00022679"/>
    </source>
</evidence>
<dbReference type="InterPro" id="IPR036890">
    <property type="entry name" value="HATPase_C_sf"/>
</dbReference>
<dbReference type="EMBL" id="RAVZ01000051">
    <property type="protein sequence ID" value="RKG90835.1"/>
    <property type="molecule type" value="Genomic_DNA"/>
</dbReference>
<dbReference type="SUPFAM" id="SSF55874">
    <property type="entry name" value="ATPase domain of HSP90 chaperone/DNA topoisomerase II/histidine kinase"/>
    <property type="match status" value="1"/>
</dbReference>
<evidence type="ECO:0000256" key="1">
    <source>
        <dbReference type="ARBA" id="ARBA00000085"/>
    </source>
</evidence>
<reference evidence="12" key="1">
    <citation type="submission" date="2018-09" db="EMBL/GenBank/DDBJ databases">
        <authorList>
            <person name="Livingstone P.G."/>
            <person name="Whitworth D.E."/>
        </authorList>
    </citation>
    <scope>NUCLEOTIDE SEQUENCE [LARGE SCALE GENOMIC DNA]</scope>
    <source>
        <strain evidence="12">CA054A</strain>
    </source>
</reference>
<dbReference type="PRINTS" id="PR00344">
    <property type="entry name" value="BCTRLSENSOR"/>
</dbReference>
<dbReference type="InterPro" id="IPR036097">
    <property type="entry name" value="HisK_dim/P_sf"/>
</dbReference>
<dbReference type="Pfam" id="PF02518">
    <property type="entry name" value="HATPase_c"/>
    <property type="match status" value="1"/>
</dbReference>
<dbReference type="AlphaFoldDB" id="A0A3A8J5S5"/>
<evidence type="ECO:0000256" key="7">
    <source>
        <dbReference type="ARBA" id="ARBA00022840"/>
    </source>
</evidence>
<evidence type="ECO:0000256" key="9">
    <source>
        <dbReference type="SAM" id="MobiDB-lite"/>
    </source>
</evidence>
<dbReference type="GO" id="GO:0000155">
    <property type="term" value="F:phosphorelay sensor kinase activity"/>
    <property type="evidence" value="ECO:0007669"/>
    <property type="project" value="InterPro"/>
</dbReference>
<evidence type="ECO:0000256" key="5">
    <source>
        <dbReference type="ARBA" id="ARBA00022741"/>
    </source>
</evidence>
<dbReference type="OrthoDB" id="5488887at2"/>
<keyword evidence="5" id="KW-0547">Nucleotide-binding</keyword>
<feature type="compositionally biased region" description="Pro residues" evidence="9">
    <location>
        <begin position="1"/>
        <end position="15"/>
    </location>
</feature>
<evidence type="ECO:0000256" key="2">
    <source>
        <dbReference type="ARBA" id="ARBA00012438"/>
    </source>
</evidence>
<evidence type="ECO:0000256" key="3">
    <source>
        <dbReference type="ARBA" id="ARBA00022553"/>
    </source>
</evidence>
<feature type="region of interest" description="Disordered" evidence="9">
    <location>
        <begin position="1"/>
        <end position="20"/>
    </location>
</feature>
<dbReference type="SMART" id="SM00387">
    <property type="entry name" value="HATPase_c"/>
    <property type="match status" value="1"/>
</dbReference>
<gene>
    <name evidence="11" type="ORF">D7V88_10445</name>
</gene>
<evidence type="ECO:0000256" key="8">
    <source>
        <dbReference type="ARBA" id="ARBA00023012"/>
    </source>
</evidence>
<dbReference type="Pfam" id="PF00512">
    <property type="entry name" value="HisKA"/>
    <property type="match status" value="1"/>
</dbReference>
<evidence type="ECO:0000313" key="12">
    <source>
        <dbReference type="Proteomes" id="UP000268094"/>
    </source>
</evidence>
<name>A0A3A8J5S5_9BACT</name>
<keyword evidence="7" id="KW-0067">ATP-binding</keyword>
<dbReference type="InterPro" id="IPR004358">
    <property type="entry name" value="Sig_transdc_His_kin-like_C"/>
</dbReference>
<dbReference type="GO" id="GO:0005524">
    <property type="term" value="F:ATP binding"/>
    <property type="evidence" value="ECO:0007669"/>
    <property type="project" value="UniProtKB-KW"/>
</dbReference>
<dbReference type="InterPro" id="IPR003594">
    <property type="entry name" value="HATPase_dom"/>
</dbReference>
<dbReference type="InterPro" id="IPR005467">
    <property type="entry name" value="His_kinase_dom"/>
</dbReference>